<keyword evidence="1" id="KW-0808">Transferase</keyword>
<name>A0A069CWV4_WEIOS</name>
<protein>
    <submittedName>
        <fullName evidence="1">Homocysteine S-methyltransferase</fullName>
    </submittedName>
</protein>
<keyword evidence="2" id="KW-1185">Reference proteome</keyword>
<dbReference type="Proteomes" id="UP000030643">
    <property type="component" value="Unassembled WGS sequence"/>
</dbReference>
<dbReference type="STRING" id="1329250.WOSG25_130450"/>
<dbReference type="GO" id="GO:0032259">
    <property type="term" value="P:methylation"/>
    <property type="evidence" value="ECO:0007669"/>
    <property type="project" value="UniProtKB-KW"/>
</dbReference>
<evidence type="ECO:0000313" key="1">
    <source>
        <dbReference type="EMBL" id="GAK31693.1"/>
    </source>
</evidence>
<gene>
    <name evidence="1" type="ORF">WOSG25_130450</name>
</gene>
<sequence length="124" mass="12419">MVLLATLAALDALVAALLAASIAELIELWAAAIDDNNEATEALSGLALDNALVVSAATLAVYKAADCAAELACTAAELAVEVAVEVALVIAFKANKLAAAVDEADVKTSDDCCPVVFATSTAEL</sequence>
<accession>A0A069CWV4</accession>
<keyword evidence="1" id="KW-0489">Methyltransferase</keyword>
<proteinExistence type="predicted"/>
<dbReference type="AlphaFoldDB" id="A0A069CWV4"/>
<organism evidence="1 2">
    <name type="scientific">Weissella oryzae (strain DSM 25784 / JCM 18191 / LMG 30913 / SG25)</name>
    <dbReference type="NCBI Taxonomy" id="1329250"/>
    <lineage>
        <taxon>Bacteria</taxon>
        <taxon>Bacillati</taxon>
        <taxon>Bacillota</taxon>
        <taxon>Bacilli</taxon>
        <taxon>Lactobacillales</taxon>
        <taxon>Lactobacillaceae</taxon>
        <taxon>Weissella</taxon>
    </lineage>
</organism>
<dbReference type="EMBL" id="DF820496">
    <property type="protein sequence ID" value="GAK31693.1"/>
    <property type="molecule type" value="Genomic_DNA"/>
</dbReference>
<dbReference type="GO" id="GO:0008168">
    <property type="term" value="F:methyltransferase activity"/>
    <property type="evidence" value="ECO:0007669"/>
    <property type="project" value="UniProtKB-KW"/>
</dbReference>
<evidence type="ECO:0000313" key="2">
    <source>
        <dbReference type="Proteomes" id="UP000030643"/>
    </source>
</evidence>
<reference evidence="2" key="1">
    <citation type="journal article" date="2014" name="Genome Announc.">
        <title>Draft genome sequence of Weissella oryzae SG25T, isolated from fermented rice grains.</title>
        <authorList>
            <person name="Tanizawa Y."/>
            <person name="Fujisawa T."/>
            <person name="Mochizuki T."/>
            <person name="Kaminuma E."/>
            <person name="Suzuki Y."/>
            <person name="Nakamura Y."/>
            <person name="Tohno M."/>
        </authorList>
    </citation>
    <scope>NUCLEOTIDE SEQUENCE [LARGE SCALE GENOMIC DNA]</scope>
    <source>
        <strain evidence="2">DSM 25784 / JCM 18191 / LMG 30913 / SG25</strain>
    </source>
</reference>